<accession>A0ABX0N4N3</accession>
<reference evidence="1 2" key="1">
    <citation type="submission" date="2019-10" db="EMBL/GenBank/DDBJ databases">
        <title>Taxonomy of Antarctic Massilia spp.: description of Massilia rubra sp. nov., Massilia aquatica sp. nov., Massilia mucilaginosa sp. nov., Massilia frigida sp. nov. isolated from streams, lakes and regoliths.</title>
        <authorList>
            <person name="Holochova P."/>
            <person name="Sedlacek I."/>
            <person name="Kralova S."/>
            <person name="Maslanova I."/>
            <person name="Busse H.-J."/>
            <person name="Stankova E."/>
            <person name="Vrbovska V."/>
            <person name="Kovarovic V."/>
            <person name="Bartak M."/>
            <person name="Svec P."/>
            <person name="Pantucek R."/>
        </authorList>
    </citation>
    <scope>NUCLEOTIDE SEQUENCE [LARGE SCALE GENOMIC DNA]</scope>
    <source>
        <strain evidence="1 2">CCM 8695</strain>
    </source>
</reference>
<keyword evidence="2" id="KW-1185">Reference proteome</keyword>
<dbReference type="Proteomes" id="UP000621455">
    <property type="component" value="Unassembled WGS sequence"/>
</dbReference>
<proteinExistence type="predicted"/>
<comment type="caution">
    <text evidence="1">The sequence shown here is derived from an EMBL/GenBank/DDBJ whole genome shotgun (WGS) entry which is preliminary data.</text>
</comment>
<dbReference type="EMBL" id="WHJG01000012">
    <property type="protein sequence ID" value="NHZ80310.1"/>
    <property type="molecule type" value="Genomic_DNA"/>
</dbReference>
<sequence>MPGTSKGAPLRSITVTLAPASARRFFAAEQGTRTRPISWSGDRFGGIYVEHATHPKDASQIGDTWLESGPDHPAALAEIQESKTAPADFYEPHLVIVTGAGDTAFADDATAPLLAPENRTTLSILTPSAAVRKRA</sequence>
<organism evidence="1 2">
    <name type="scientific">Massilia frigida</name>
    <dbReference type="NCBI Taxonomy" id="2609281"/>
    <lineage>
        <taxon>Bacteria</taxon>
        <taxon>Pseudomonadati</taxon>
        <taxon>Pseudomonadota</taxon>
        <taxon>Betaproteobacteria</taxon>
        <taxon>Burkholderiales</taxon>
        <taxon>Oxalobacteraceae</taxon>
        <taxon>Telluria group</taxon>
        <taxon>Massilia</taxon>
    </lineage>
</organism>
<name>A0ABX0N4N3_9BURK</name>
<gene>
    <name evidence="1" type="ORF">F2P44_13660</name>
</gene>
<dbReference type="RefSeq" id="WP_167087269.1">
    <property type="nucleotide sequence ID" value="NZ_WHJG01000012.1"/>
</dbReference>
<evidence type="ECO:0000313" key="1">
    <source>
        <dbReference type="EMBL" id="NHZ80310.1"/>
    </source>
</evidence>
<evidence type="ECO:0000313" key="2">
    <source>
        <dbReference type="Proteomes" id="UP000621455"/>
    </source>
</evidence>
<protein>
    <submittedName>
        <fullName evidence="1">Uncharacterized protein</fullName>
    </submittedName>
</protein>